<keyword evidence="2" id="KW-0732">Signal</keyword>
<evidence type="ECO:0000256" key="1">
    <source>
        <dbReference type="SAM" id="Phobius"/>
    </source>
</evidence>
<feature type="signal peptide" evidence="2">
    <location>
        <begin position="1"/>
        <end position="22"/>
    </location>
</feature>
<feature type="transmembrane region" description="Helical" evidence="1">
    <location>
        <begin position="339"/>
        <end position="359"/>
    </location>
</feature>
<dbReference type="EMBL" id="OU895877">
    <property type="protein sequence ID" value="CAG9798239.1"/>
    <property type="molecule type" value="Genomic_DNA"/>
</dbReference>
<dbReference type="Pfam" id="PF15868">
    <property type="entry name" value="MBF2"/>
    <property type="match status" value="1"/>
</dbReference>
<organism evidence="3 4">
    <name type="scientific">Chironomus riparius</name>
    <dbReference type="NCBI Taxonomy" id="315576"/>
    <lineage>
        <taxon>Eukaryota</taxon>
        <taxon>Metazoa</taxon>
        <taxon>Ecdysozoa</taxon>
        <taxon>Arthropoda</taxon>
        <taxon>Hexapoda</taxon>
        <taxon>Insecta</taxon>
        <taxon>Pterygota</taxon>
        <taxon>Neoptera</taxon>
        <taxon>Endopterygota</taxon>
        <taxon>Diptera</taxon>
        <taxon>Nematocera</taxon>
        <taxon>Chironomoidea</taxon>
        <taxon>Chironomidae</taxon>
        <taxon>Chironominae</taxon>
        <taxon>Chironomus</taxon>
    </lineage>
</organism>
<protein>
    <submittedName>
        <fullName evidence="3">Uncharacterized protein</fullName>
    </submittedName>
</protein>
<evidence type="ECO:0000313" key="4">
    <source>
        <dbReference type="Proteomes" id="UP001153620"/>
    </source>
</evidence>
<sequence>MKFCRVFTGFLIYFLSFNIVCGNDFSSGEFKIFQNVKDEHILEDFVADGVIDKIWGVINSDSVRVSGPITFIKNSSSEATAWNVTITSRIMDGIRLRSLNNTGANGDIIKGGIGYDFVTLMLVGLTNEFYFLFDAYENYASSLIPNPPPVIPDIVFQEWGVINYASKKSGYVFRSDFNTSEVTGSIEASKPFDGIRLTSHDRSVASAEIIKGGIGYNYFTYKIVGIKDFVDFSFNTFENGTYLETRERVYGNIDKEVKLLDEQRFQNYPQIGANASGNASFSTSGTILGIKLTFLNYTDGLYEIIKGGLNESFVTYEFNGPYQGEPYDFKIEIFGNNAATVKFSIILMIILNILIAVNLNE</sequence>
<keyword evidence="4" id="KW-1185">Reference proteome</keyword>
<reference evidence="3" key="1">
    <citation type="submission" date="2022-01" db="EMBL/GenBank/DDBJ databases">
        <authorList>
            <person name="King R."/>
        </authorList>
    </citation>
    <scope>NUCLEOTIDE SEQUENCE</scope>
</reference>
<keyword evidence="1" id="KW-0812">Transmembrane</keyword>
<dbReference type="InterPro" id="IPR031734">
    <property type="entry name" value="MBF2"/>
</dbReference>
<name>A0A9N9WM85_9DIPT</name>
<dbReference type="AlphaFoldDB" id="A0A9N9WM85"/>
<keyword evidence="1" id="KW-0472">Membrane</keyword>
<keyword evidence="1" id="KW-1133">Transmembrane helix</keyword>
<evidence type="ECO:0000313" key="3">
    <source>
        <dbReference type="EMBL" id="CAG9798239.1"/>
    </source>
</evidence>
<gene>
    <name evidence="3" type="ORF">CHIRRI_LOCUS1224</name>
</gene>
<dbReference type="Proteomes" id="UP001153620">
    <property type="component" value="Chromosome 1"/>
</dbReference>
<reference evidence="3" key="2">
    <citation type="submission" date="2022-10" db="EMBL/GenBank/DDBJ databases">
        <authorList>
            <consortium name="ENA_rothamsted_submissions"/>
            <consortium name="culmorum"/>
            <person name="King R."/>
        </authorList>
    </citation>
    <scope>NUCLEOTIDE SEQUENCE</scope>
</reference>
<accession>A0A9N9WM85</accession>
<evidence type="ECO:0000256" key="2">
    <source>
        <dbReference type="SAM" id="SignalP"/>
    </source>
</evidence>
<proteinExistence type="predicted"/>
<feature type="chain" id="PRO_5040462710" evidence="2">
    <location>
        <begin position="23"/>
        <end position="361"/>
    </location>
</feature>